<sequence>MKANPFSALRRMSTEAAVFAAITLLLSTLAVMQALAGNLINAMQLEIFALLSLQLYHFEITKSMIRRVRKE</sequence>
<dbReference type="PaxDb" id="589924-Ferp_0433"/>
<reference evidence="1 2" key="2">
    <citation type="journal article" date="2011" name="Stand. Genomic Sci.">
        <title>Complete genome sequence of Ferroglobus placidus AEDII12DO.</title>
        <authorList>
            <person name="Anderson I."/>
            <person name="Risso C."/>
            <person name="Holmes D."/>
            <person name="Lucas S."/>
            <person name="Copeland A."/>
            <person name="Lapidus A."/>
            <person name="Cheng J.F."/>
            <person name="Bruce D."/>
            <person name="Goodwin L."/>
            <person name="Pitluck S."/>
            <person name="Saunders E."/>
            <person name="Brettin T."/>
            <person name="Detter J.C."/>
            <person name="Han C."/>
            <person name="Tapia R."/>
            <person name="Larimer F."/>
            <person name="Land M."/>
            <person name="Hauser L."/>
            <person name="Woyke T."/>
            <person name="Lovley D."/>
            <person name="Kyrpides N."/>
            <person name="Ivanova N."/>
        </authorList>
    </citation>
    <scope>NUCLEOTIDE SEQUENCE [LARGE SCALE GENOMIC DNA]</scope>
    <source>
        <strain evidence="2">DSM 10642 / AEDII12DO</strain>
    </source>
</reference>
<dbReference type="HOGENOM" id="CLU_2730170_0_0_2"/>
<keyword evidence="2" id="KW-1185">Reference proteome</keyword>
<dbReference type="AlphaFoldDB" id="D3S2X5"/>
<accession>D3S2X5</accession>
<organism evidence="1 2">
    <name type="scientific">Ferroglobus placidus (strain DSM 10642 / AEDII12DO)</name>
    <dbReference type="NCBI Taxonomy" id="589924"/>
    <lineage>
        <taxon>Archaea</taxon>
        <taxon>Methanobacteriati</taxon>
        <taxon>Methanobacteriota</taxon>
        <taxon>Archaeoglobi</taxon>
        <taxon>Archaeoglobales</taxon>
        <taxon>Archaeoglobaceae</taxon>
        <taxon>Ferroglobus</taxon>
    </lineage>
</organism>
<evidence type="ECO:0000313" key="1">
    <source>
        <dbReference type="EMBL" id="ADC64608.1"/>
    </source>
</evidence>
<dbReference type="STRING" id="589924.Ferp_0433"/>
<protein>
    <submittedName>
        <fullName evidence="1">Uncharacterized protein</fullName>
    </submittedName>
</protein>
<dbReference type="GeneID" id="8777931"/>
<dbReference type="KEGG" id="fpl:Ferp_0433"/>
<dbReference type="RefSeq" id="WP_012964955.1">
    <property type="nucleotide sequence ID" value="NC_013849.1"/>
</dbReference>
<dbReference type="Proteomes" id="UP000002613">
    <property type="component" value="Chromosome"/>
</dbReference>
<name>D3S2X5_FERPA</name>
<evidence type="ECO:0000313" key="2">
    <source>
        <dbReference type="Proteomes" id="UP000002613"/>
    </source>
</evidence>
<gene>
    <name evidence="1" type="ordered locus">Ferp_0433</name>
</gene>
<proteinExistence type="predicted"/>
<reference evidence="2" key="1">
    <citation type="submission" date="2010-02" db="EMBL/GenBank/DDBJ databases">
        <title>Complete sequence of Ferroglobus placidus DSM 10642.</title>
        <authorList>
            <consortium name="US DOE Joint Genome Institute"/>
            <person name="Lucas S."/>
            <person name="Copeland A."/>
            <person name="Lapidus A."/>
            <person name="Cheng J.-F."/>
            <person name="Bruce D."/>
            <person name="Goodwin L."/>
            <person name="Pitluck S."/>
            <person name="Saunders E."/>
            <person name="Brettin T."/>
            <person name="Detter J.C."/>
            <person name="Han C."/>
            <person name="Tapia R."/>
            <person name="Larimer F."/>
            <person name="Land M."/>
            <person name="Hauser L."/>
            <person name="Kyrpides N."/>
            <person name="Ivanova N."/>
            <person name="Holmes D."/>
            <person name="Lovley D."/>
            <person name="Kyrpides N."/>
            <person name="Anderson I.J."/>
            <person name="Woyke T."/>
        </authorList>
    </citation>
    <scope>NUCLEOTIDE SEQUENCE [LARGE SCALE GENOMIC DNA]</scope>
    <source>
        <strain evidence="2">DSM 10642 / AEDII12DO</strain>
    </source>
</reference>
<dbReference type="EMBL" id="CP001899">
    <property type="protein sequence ID" value="ADC64608.1"/>
    <property type="molecule type" value="Genomic_DNA"/>
</dbReference>